<keyword evidence="3 8" id="KW-0479">Metal-binding</keyword>
<dbReference type="RefSeq" id="WP_124946231.1">
    <property type="nucleotide sequence ID" value="NZ_BHVT01000027.1"/>
</dbReference>
<dbReference type="SUPFAM" id="SSF52540">
    <property type="entry name" value="P-loop containing nucleoside triphosphate hydrolases"/>
    <property type="match status" value="1"/>
</dbReference>
<evidence type="ECO:0000256" key="4">
    <source>
        <dbReference type="ARBA" id="ARBA00022741"/>
    </source>
</evidence>
<dbReference type="GO" id="GO:0004141">
    <property type="term" value="F:dethiobiotin synthase activity"/>
    <property type="evidence" value="ECO:0007669"/>
    <property type="project" value="UniProtKB-UniRule"/>
</dbReference>
<gene>
    <name evidence="8" type="primary">bioD</name>
    <name evidence="9" type="ORF">EDC63_111110</name>
</gene>
<dbReference type="InterPro" id="IPR004472">
    <property type="entry name" value="DTB_synth_BioD"/>
</dbReference>
<keyword evidence="10" id="KW-1185">Reference proteome</keyword>
<dbReference type="HAMAP" id="MF_00336">
    <property type="entry name" value="BioD"/>
    <property type="match status" value="1"/>
</dbReference>
<dbReference type="PANTHER" id="PTHR43210:SF5">
    <property type="entry name" value="DETHIOBIOTIN SYNTHETASE"/>
    <property type="match status" value="1"/>
</dbReference>
<feature type="active site" evidence="8">
    <location>
        <position position="38"/>
    </location>
</feature>
<dbReference type="NCBIfam" id="TIGR00347">
    <property type="entry name" value="bioD"/>
    <property type="match status" value="1"/>
</dbReference>
<feature type="binding site" evidence="8">
    <location>
        <position position="17"/>
    </location>
    <ligand>
        <name>Mg(2+)</name>
        <dbReference type="ChEBI" id="CHEBI:18420"/>
    </ligand>
</feature>
<keyword evidence="5 8" id="KW-0093">Biotin biosynthesis</keyword>
<comment type="similarity">
    <text evidence="8">Belongs to the dethiobiotin synthetase family.</text>
</comment>
<evidence type="ECO:0000256" key="8">
    <source>
        <dbReference type="HAMAP-Rule" id="MF_00336"/>
    </source>
</evidence>
<dbReference type="OrthoDB" id="9802097at2"/>
<dbReference type="FunFam" id="3.40.50.300:FF:000292">
    <property type="entry name" value="ATP-dependent dethiobiotin synthetase BioD"/>
    <property type="match status" value="1"/>
</dbReference>
<comment type="subcellular location">
    <subcellularLocation>
        <location evidence="8">Cytoplasm</location>
    </subcellularLocation>
</comment>
<dbReference type="EC" id="6.3.3.3" evidence="8"/>
<comment type="caution">
    <text evidence="9">The sequence shown here is derived from an EMBL/GenBank/DDBJ whole genome shotgun (WGS) entry which is preliminary data.</text>
</comment>
<evidence type="ECO:0000256" key="3">
    <source>
        <dbReference type="ARBA" id="ARBA00022723"/>
    </source>
</evidence>
<feature type="binding site" evidence="8">
    <location>
        <begin position="176"/>
        <end position="177"/>
    </location>
    <ligand>
        <name>ATP</name>
        <dbReference type="ChEBI" id="CHEBI:30616"/>
    </ligand>
</feature>
<organism evidence="9 10">
    <name type="scientific">Sulfurirhabdus autotrophica</name>
    <dbReference type="NCBI Taxonomy" id="1706046"/>
    <lineage>
        <taxon>Bacteria</taxon>
        <taxon>Pseudomonadati</taxon>
        <taxon>Pseudomonadota</taxon>
        <taxon>Betaproteobacteria</taxon>
        <taxon>Nitrosomonadales</taxon>
        <taxon>Sulfuricellaceae</taxon>
        <taxon>Sulfurirhabdus</taxon>
    </lineage>
</organism>
<comment type="caution">
    <text evidence="8">Lacks conserved residue(s) required for the propagation of feature annotation.</text>
</comment>
<keyword evidence="6 8" id="KW-0067">ATP-binding</keyword>
<dbReference type="UniPathway" id="UPA00078">
    <property type="reaction ID" value="UER00161"/>
</dbReference>
<evidence type="ECO:0000256" key="2">
    <source>
        <dbReference type="ARBA" id="ARBA00022598"/>
    </source>
</evidence>
<evidence type="ECO:0000256" key="6">
    <source>
        <dbReference type="ARBA" id="ARBA00022840"/>
    </source>
</evidence>
<keyword evidence="4 8" id="KW-0547">Nucleotide-binding</keyword>
<protein>
    <recommendedName>
        <fullName evidence="8">ATP-dependent dethiobiotin synthetase BioD</fullName>
        <ecNumber evidence="8">6.3.3.3</ecNumber>
    </recommendedName>
    <alternativeName>
        <fullName evidence="8">DTB synthetase</fullName>
        <shortName evidence="8">DTBS</shortName>
    </alternativeName>
    <alternativeName>
        <fullName evidence="8">Dethiobiotin synthase</fullName>
    </alternativeName>
</protein>
<evidence type="ECO:0000256" key="5">
    <source>
        <dbReference type="ARBA" id="ARBA00022756"/>
    </source>
</evidence>
<comment type="cofactor">
    <cofactor evidence="8">
        <name>Mg(2+)</name>
        <dbReference type="ChEBI" id="CHEBI:18420"/>
    </cofactor>
</comment>
<comment type="subunit">
    <text evidence="8">Homodimer.</text>
</comment>
<dbReference type="GO" id="GO:0005829">
    <property type="term" value="C:cytosol"/>
    <property type="evidence" value="ECO:0007669"/>
    <property type="project" value="TreeGrafter"/>
</dbReference>
<feature type="binding site" evidence="8">
    <location>
        <begin position="13"/>
        <end position="18"/>
    </location>
    <ligand>
        <name>ATP</name>
        <dbReference type="ChEBI" id="CHEBI:30616"/>
    </ligand>
</feature>
<dbReference type="PIRSF" id="PIRSF006755">
    <property type="entry name" value="DTB_synth"/>
    <property type="match status" value="1"/>
</dbReference>
<dbReference type="GO" id="GO:0009102">
    <property type="term" value="P:biotin biosynthetic process"/>
    <property type="evidence" value="ECO:0007669"/>
    <property type="project" value="UniProtKB-UniRule"/>
</dbReference>
<dbReference type="AlphaFoldDB" id="A0A4R3Y361"/>
<keyword evidence="2 8" id="KW-0436">Ligase</keyword>
<dbReference type="Gene3D" id="3.40.50.300">
    <property type="entry name" value="P-loop containing nucleotide triphosphate hydrolases"/>
    <property type="match status" value="1"/>
</dbReference>
<dbReference type="GO" id="GO:0000287">
    <property type="term" value="F:magnesium ion binding"/>
    <property type="evidence" value="ECO:0007669"/>
    <property type="project" value="UniProtKB-UniRule"/>
</dbReference>
<evidence type="ECO:0000256" key="7">
    <source>
        <dbReference type="ARBA" id="ARBA00022842"/>
    </source>
</evidence>
<evidence type="ECO:0000256" key="1">
    <source>
        <dbReference type="ARBA" id="ARBA00022490"/>
    </source>
</evidence>
<dbReference type="InterPro" id="IPR027417">
    <property type="entry name" value="P-loop_NTPase"/>
</dbReference>
<evidence type="ECO:0000313" key="10">
    <source>
        <dbReference type="Proteomes" id="UP000295367"/>
    </source>
</evidence>
<dbReference type="PANTHER" id="PTHR43210">
    <property type="entry name" value="DETHIOBIOTIN SYNTHETASE"/>
    <property type="match status" value="1"/>
</dbReference>
<name>A0A4R3Y361_9PROT</name>
<keyword evidence="7 8" id="KW-0460">Magnesium</keyword>
<dbReference type="Pfam" id="PF13500">
    <property type="entry name" value="AAA_26"/>
    <property type="match status" value="1"/>
</dbReference>
<feature type="binding site" evidence="8">
    <location>
        <position position="55"/>
    </location>
    <ligand>
        <name>Mg(2+)</name>
        <dbReference type="ChEBI" id="CHEBI:18420"/>
    </ligand>
</feature>
<keyword evidence="1 8" id="KW-0963">Cytoplasm</keyword>
<reference evidence="9 10" key="1">
    <citation type="submission" date="2019-03" db="EMBL/GenBank/DDBJ databases">
        <title>Genomic Encyclopedia of Type Strains, Phase IV (KMG-IV): sequencing the most valuable type-strain genomes for metagenomic binning, comparative biology and taxonomic classification.</title>
        <authorList>
            <person name="Goeker M."/>
        </authorList>
    </citation>
    <scope>NUCLEOTIDE SEQUENCE [LARGE SCALE GENOMIC DNA]</scope>
    <source>
        <strain evidence="9 10">DSM 100309</strain>
    </source>
</reference>
<dbReference type="EMBL" id="SMCO01000011">
    <property type="protein sequence ID" value="TCV84764.1"/>
    <property type="molecule type" value="Genomic_DNA"/>
</dbReference>
<comment type="function">
    <text evidence="8">Catalyzes a mechanistically unusual reaction, the ATP-dependent insertion of CO2 between the N7 and N8 nitrogen atoms of 7,8-diaminopelargonic acid (DAPA, also called 7,8-diammoniononanoate) to form a ureido ring.</text>
</comment>
<evidence type="ECO:0000313" key="9">
    <source>
        <dbReference type="EMBL" id="TCV84764.1"/>
    </source>
</evidence>
<feature type="binding site" evidence="8">
    <location>
        <position position="116"/>
    </location>
    <ligand>
        <name>Mg(2+)</name>
        <dbReference type="ChEBI" id="CHEBI:18420"/>
    </ligand>
</feature>
<accession>A0A4R3Y361</accession>
<dbReference type="GO" id="GO:0005524">
    <property type="term" value="F:ATP binding"/>
    <property type="evidence" value="ECO:0007669"/>
    <property type="project" value="UniProtKB-UniRule"/>
</dbReference>
<feature type="binding site" evidence="8">
    <location>
        <begin position="116"/>
        <end position="119"/>
    </location>
    <ligand>
        <name>ATP</name>
        <dbReference type="ChEBI" id="CHEBI:30616"/>
    </ligand>
</feature>
<feature type="binding site" evidence="8">
    <location>
        <position position="55"/>
    </location>
    <ligand>
        <name>ATP</name>
        <dbReference type="ChEBI" id="CHEBI:30616"/>
    </ligand>
</feature>
<comment type="pathway">
    <text evidence="8">Cofactor biosynthesis; biotin biosynthesis; biotin from 7,8-diaminononanoate: step 1/2.</text>
</comment>
<dbReference type="Proteomes" id="UP000295367">
    <property type="component" value="Unassembled WGS sequence"/>
</dbReference>
<sequence length="225" mass="23841">MKKNYFVTGTDTGVGKTLITSALLHALAHQGKKVVGMKPIAAGCEPALAGMTCGDVEMLQAHSNVAAPLNLVNPYSFLPPVAPHIAAAQANVEIDLAVIVSRYQALQEMAEVVMVEGVGGFVVPLTASKTTADLAVMLNLPVILVVGMRLGCINHALLTVQAIRQAGLELVAWVANQVGPEMQFVDENIRALENRIDAPLMGICPYQDQATPIAASKYLDIKSFI</sequence>
<comment type="catalytic activity">
    <reaction evidence="8">
        <text>(7R,8S)-7,8-diammoniononanoate + CO2 + ATP = (4R,5S)-dethiobiotin + ADP + phosphate + 3 H(+)</text>
        <dbReference type="Rhea" id="RHEA:15805"/>
        <dbReference type="ChEBI" id="CHEBI:15378"/>
        <dbReference type="ChEBI" id="CHEBI:16526"/>
        <dbReference type="ChEBI" id="CHEBI:30616"/>
        <dbReference type="ChEBI" id="CHEBI:43474"/>
        <dbReference type="ChEBI" id="CHEBI:149469"/>
        <dbReference type="ChEBI" id="CHEBI:149473"/>
        <dbReference type="ChEBI" id="CHEBI:456216"/>
        <dbReference type="EC" id="6.3.3.3"/>
    </reaction>
</comment>
<dbReference type="GO" id="GO:0042803">
    <property type="term" value="F:protein homodimerization activity"/>
    <property type="evidence" value="ECO:0007669"/>
    <property type="project" value="UniProtKB-ARBA"/>
</dbReference>
<dbReference type="CDD" id="cd03109">
    <property type="entry name" value="DTBS"/>
    <property type="match status" value="1"/>
</dbReference>
<proteinExistence type="inferred from homology"/>